<evidence type="ECO:0000256" key="2">
    <source>
        <dbReference type="SAM" id="Phobius"/>
    </source>
</evidence>
<protein>
    <recommendedName>
        <fullName evidence="3">DUF6535 domain-containing protein</fullName>
    </recommendedName>
</protein>
<name>G4TFV4_SERID</name>
<evidence type="ECO:0000313" key="4">
    <source>
        <dbReference type="EMBL" id="CCA70198.1"/>
    </source>
</evidence>
<feature type="transmembrane region" description="Helical" evidence="2">
    <location>
        <begin position="101"/>
        <end position="126"/>
    </location>
</feature>
<gene>
    <name evidence="4" type="ORF">PIIN_04137</name>
</gene>
<organism evidence="4 5">
    <name type="scientific">Serendipita indica (strain DSM 11827)</name>
    <name type="common">Root endophyte fungus</name>
    <name type="synonym">Piriformospora indica</name>
    <dbReference type="NCBI Taxonomy" id="1109443"/>
    <lineage>
        <taxon>Eukaryota</taxon>
        <taxon>Fungi</taxon>
        <taxon>Dikarya</taxon>
        <taxon>Basidiomycota</taxon>
        <taxon>Agaricomycotina</taxon>
        <taxon>Agaricomycetes</taxon>
        <taxon>Sebacinales</taxon>
        <taxon>Serendipitaceae</taxon>
        <taxon>Serendipita</taxon>
    </lineage>
</organism>
<keyword evidence="2" id="KW-1133">Transmembrane helix</keyword>
<keyword evidence="2" id="KW-0812">Transmembrane</keyword>
<evidence type="ECO:0000256" key="1">
    <source>
        <dbReference type="SAM" id="MobiDB-lite"/>
    </source>
</evidence>
<dbReference type="InParanoid" id="G4TFV4"/>
<dbReference type="HOGENOM" id="CLU_689098_0_0_1"/>
<keyword evidence="2" id="KW-0472">Membrane</keyword>
<proteinExistence type="predicted"/>
<feature type="domain" description="DUF6535" evidence="3">
    <location>
        <begin position="26"/>
        <end position="183"/>
    </location>
</feature>
<dbReference type="Pfam" id="PF20153">
    <property type="entry name" value="DUF6535"/>
    <property type="match status" value="1"/>
</dbReference>
<feature type="transmembrane region" description="Helical" evidence="2">
    <location>
        <begin position="189"/>
        <end position="210"/>
    </location>
</feature>
<dbReference type="InterPro" id="IPR045338">
    <property type="entry name" value="DUF6535"/>
</dbReference>
<sequence>MQSPNIGKSRKAEDNDCLSREYLAVATTAADDGVREQVRSTLAAVLIYSAILTAVVTPVFMECLKSLSTADKENADFAHVGHWIVGSVGSNYTNVLFPDHWLVWVNIGLLTSMASSIVSAIGAFLLTRRSRLLNVGISLEDQAIYQFHRSTRHTLDSIHVATKILPSLLIFATLNFLLAIITWEICTSGLIVLCWPLIFLFLFFVILPLLGKLFTKTKEAFQGRFISQCIRQARRDHEDIARRKMYEVVLASICRDVIHFTPHRRIITALRIARSSDFDTQETNSHWSEIFSAVRRRFDRKTQPSHYSDEDIALLEQILQSYLLNRPSPIHQAFLPYFHHLPTDNVVSNDAIPAIVHTLLDERSKDSIPPTYEATAALGSAEREQEDNIDARNGSNSDQR</sequence>
<dbReference type="EMBL" id="CAFZ01000075">
    <property type="protein sequence ID" value="CCA70198.1"/>
    <property type="molecule type" value="Genomic_DNA"/>
</dbReference>
<dbReference type="AlphaFoldDB" id="G4TFV4"/>
<evidence type="ECO:0000259" key="3">
    <source>
        <dbReference type="Pfam" id="PF20153"/>
    </source>
</evidence>
<comment type="caution">
    <text evidence="4">The sequence shown here is derived from an EMBL/GenBank/DDBJ whole genome shotgun (WGS) entry which is preliminary data.</text>
</comment>
<feature type="transmembrane region" description="Helical" evidence="2">
    <location>
        <begin position="164"/>
        <end position="183"/>
    </location>
</feature>
<feature type="region of interest" description="Disordered" evidence="1">
    <location>
        <begin position="376"/>
        <end position="400"/>
    </location>
</feature>
<feature type="transmembrane region" description="Helical" evidence="2">
    <location>
        <begin position="42"/>
        <end position="61"/>
    </location>
</feature>
<keyword evidence="5" id="KW-1185">Reference proteome</keyword>
<accession>G4TFV4</accession>
<evidence type="ECO:0000313" key="5">
    <source>
        <dbReference type="Proteomes" id="UP000007148"/>
    </source>
</evidence>
<reference evidence="4 5" key="1">
    <citation type="journal article" date="2011" name="PLoS Pathog.">
        <title>Endophytic Life Strategies Decoded by Genome and Transcriptome Analyses of the Mutualistic Root Symbiont Piriformospora indica.</title>
        <authorList>
            <person name="Zuccaro A."/>
            <person name="Lahrmann U."/>
            <person name="Guldener U."/>
            <person name="Langen G."/>
            <person name="Pfiffi S."/>
            <person name="Biedenkopf D."/>
            <person name="Wong P."/>
            <person name="Samans B."/>
            <person name="Grimm C."/>
            <person name="Basiewicz M."/>
            <person name="Murat C."/>
            <person name="Martin F."/>
            <person name="Kogel K.H."/>
        </authorList>
    </citation>
    <scope>NUCLEOTIDE SEQUENCE [LARGE SCALE GENOMIC DNA]</scope>
    <source>
        <strain evidence="4 5">DSM 11827</strain>
    </source>
</reference>
<dbReference type="Proteomes" id="UP000007148">
    <property type="component" value="Unassembled WGS sequence"/>
</dbReference>